<reference evidence="1 2" key="2">
    <citation type="journal article" date="2023" name="Plant Pathol.">
        <title>Dismantling and reorganizing Pseudomonas marginalis sensu#lato.</title>
        <authorList>
            <person name="Sawada H."/>
            <person name="Fujikawa T."/>
            <person name="Satou M."/>
        </authorList>
    </citation>
    <scope>NUCLEOTIDE SEQUENCE [LARGE SCALE GENOMIC DNA]</scope>
    <source>
        <strain evidence="1 2">MAFF 301381</strain>
    </source>
</reference>
<reference evidence="1 2" key="1">
    <citation type="journal article" date="2021" name="Int. J. Syst. Evol. Microbiol.">
        <title>Pseudomonas lactucae sp. nov., a pathogen causing bacterial rot of lettuce in Japan.</title>
        <authorList>
            <person name="Sawada H."/>
            <person name="Fujikawa T."/>
            <person name="Satou M."/>
        </authorList>
    </citation>
    <scope>NUCLEOTIDE SEQUENCE [LARGE SCALE GENOMIC DNA]</scope>
    <source>
        <strain evidence="1 2">MAFF 301381</strain>
    </source>
</reference>
<dbReference type="RefSeq" id="WP_143480865.1">
    <property type="nucleotide sequence ID" value="NZ_JAFHKI010000041.1"/>
</dbReference>
<dbReference type="AlphaFoldDB" id="A0A9X0YAG4"/>
<name>A0A9X0YAG4_9PSED</name>
<organism evidence="1 2">
    <name type="scientific">Pseudomonas lactucae</name>
    <dbReference type="NCBI Taxonomy" id="2813360"/>
    <lineage>
        <taxon>Bacteria</taxon>
        <taxon>Pseudomonadati</taxon>
        <taxon>Pseudomonadota</taxon>
        <taxon>Gammaproteobacteria</taxon>
        <taxon>Pseudomonadales</taxon>
        <taxon>Pseudomonadaceae</taxon>
        <taxon>Pseudomonas</taxon>
    </lineage>
</organism>
<evidence type="ECO:0000313" key="1">
    <source>
        <dbReference type="EMBL" id="MBN2975624.1"/>
    </source>
</evidence>
<dbReference type="Proteomes" id="UP001154860">
    <property type="component" value="Unassembled WGS sequence"/>
</dbReference>
<accession>A0A9X0YAG4</accession>
<sequence>MPDHVSGSLPAPLAHDDLHQCAPELDRLMALRDALVALNGPLASDPQRRENLRKRLLSAEVDDRVLGKPWTRPDILQPV</sequence>
<protein>
    <submittedName>
        <fullName evidence="1">Uncharacterized protein</fullName>
    </submittedName>
</protein>
<gene>
    <name evidence="1" type="ORF">JWR99_06380</name>
</gene>
<proteinExistence type="predicted"/>
<comment type="caution">
    <text evidence="1">The sequence shown here is derived from an EMBL/GenBank/DDBJ whole genome shotgun (WGS) entry which is preliminary data.</text>
</comment>
<keyword evidence="2" id="KW-1185">Reference proteome</keyword>
<dbReference type="EMBL" id="JAFHKJ010000026">
    <property type="protein sequence ID" value="MBN2975624.1"/>
    <property type="molecule type" value="Genomic_DNA"/>
</dbReference>
<evidence type="ECO:0000313" key="2">
    <source>
        <dbReference type="Proteomes" id="UP001154860"/>
    </source>
</evidence>